<reference evidence="1 2" key="1">
    <citation type="submission" date="2021-06" db="EMBL/GenBank/DDBJ databases">
        <authorList>
            <person name="Sun Q."/>
            <person name="Li D."/>
        </authorList>
    </citation>
    <scope>NUCLEOTIDE SEQUENCE [LARGE SCALE GENOMIC DNA]</scope>
    <source>
        <strain evidence="1 2">MSJd-7</strain>
    </source>
</reference>
<dbReference type="Proteomes" id="UP000783588">
    <property type="component" value="Unassembled WGS sequence"/>
</dbReference>
<evidence type="ECO:0000313" key="1">
    <source>
        <dbReference type="EMBL" id="MBU5491508.1"/>
    </source>
</evidence>
<gene>
    <name evidence="1" type="ORF">KQI75_12935</name>
</gene>
<proteinExistence type="predicted"/>
<evidence type="ECO:0000313" key="2">
    <source>
        <dbReference type="Proteomes" id="UP000783588"/>
    </source>
</evidence>
<dbReference type="RefSeq" id="WP_216471251.1">
    <property type="nucleotide sequence ID" value="NZ_JAHLQI010000010.1"/>
</dbReference>
<dbReference type="EMBL" id="JAHLQI010000010">
    <property type="protein sequence ID" value="MBU5491508.1"/>
    <property type="molecule type" value="Genomic_DNA"/>
</dbReference>
<keyword evidence="2" id="KW-1185">Reference proteome</keyword>
<organism evidence="1 2">
    <name type="scientific">Butyricicoccus intestinisimiae</name>
    <dbReference type="NCBI Taxonomy" id="2841509"/>
    <lineage>
        <taxon>Bacteria</taxon>
        <taxon>Bacillati</taxon>
        <taxon>Bacillota</taxon>
        <taxon>Clostridia</taxon>
        <taxon>Eubacteriales</taxon>
        <taxon>Butyricicoccaceae</taxon>
        <taxon>Butyricicoccus</taxon>
    </lineage>
</organism>
<sequence length="236" mass="26184">MTLAEAIVRAKAGEQDGFICLFWHTVPHVWLAAAMLGCSKPGEAVVQIYRDAMASLDSLRSPSDLRVWIGTRAYAVLLRQEEREGTEIPSLSDAAQAAYSLMGKLPRLERLALLVLCGEGCSAPQASEILSQQEIEIKRALRRARQQLSEQMKQAYPAVSCNMNGLIALLAQMRTEQTEADKAQLQEMLCCVQTGEAYTQPEAAEQLITADHADIEDKSEEKSGFFHKLFRSHRFG</sequence>
<accession>A0ABS6EUX9</accession>
<comment type="caution">
    <text evidence="1">The sequence shown here is derived from an EMBL/GenBank/DDBJ whole genome shotgun (WGS) entry which is preliminary data.</text>
</comment>
<name>A0ABS6EUX9_9FIRM</name>
<evidence type="ECO:0008006" key="3">
    <source>
        <dbReference type="Google" id="ProtNLM"/>
    </source>
</evidence>
<protein>
    <recommendedName>
        <fullName evidence="3">RNA polymerase sigma factor 70 region 4 type 2 domain-containing protein</fullName>
    </recommendedName>
</protein>